<dbReference type="PROSITE" id="PS51304">
    <property type="entry name" value="GALECTIN"/>
    <property type="match status" value="2"/>
</dbReference>
<feature type="domain" description="Galectin" evidence="3">
    <location>
        <begin position="33"/>
        <end position="172"/>
    </location>
</feature>
<dbReference type="GO" id="GO:0016936">
    <property type="term" value="F:galactoside binding"/>
    <property type="evidence" value="ECO:0007669"/>
    <property type="project" value="TreeGrafter"/>
</dbReference>
<protein>
    <recommendedName>
        <fullName evidence="2">Galectin</fullName>
    </recommendedName>
</protein>
<keyword evidence="4" id="KW-1185">Reference proteome</keyword>
<organism evidence="4 5">
    <name type="scientific">Drosophila hydei</name>
    <name type="common">Fruit fly</name>
    <dbReference type="NCBI Taxonomy" id="7224"/>
    <lineage>
        <taxon>Eukaryota</taxon>
        <taxon>Metazoa</taxon>
        <taxon>Ecdysozoa</taxon>
        <taxon>Arthropoda</taxon>
        <taxon>Hexapoda</taxon>
        <taxon>Insecta</taxon>
        <taxon>Pterygota</taxon>
        <taxon>Neoptera</taxon>
        <taxon>Endopterygota</taxon>
        <taxon>Diptera</taxon>
        <taxon>Brachycera</taxon>
        <taxon>Muscomorpha</taxon>
        <taxon>Ephydroidea</taxon>
        <taxon>Drosophilidae</taxon>
        <taxon>Drosophila</taxon>
    </lineage>
</organism>
<keyword evidence="1 2" id="KW-0430">Lectin</keyword>
<evidence type="ECO:0000313" key="4">
    <source>
        <dbReference type="Proteomes" id="UP000504633"/>
    </source>
</evidence>
<dbReference type="InterPro" id="IPR013320">
    <property type="entry name" value="ConA-like_dom_sf"/>
</dbReference>
<dbReference type="SUPFAM" id="SSF49899">
    <property type="entry name" value="Concanavalin A-like lectins/glucanases"/>
    <property type="match status" value="2"/>
</dbReference>
<dbReference type="OMA" id="NPGQHIT"/>
<dbReference type="Proteomes" id="UP000504633">
    <property type="component" value="Unplaced"/>
</dbReference>
<reference evidence="5" key="1">
    <citation type="submission" date="2025-08" db="UniProtKB">
        <authorList>
            <consortium name="RefSeq"/>
        </authorList>
    </citation>
    <scope>IDENTIFICATION</scope>
    <source>
        <strain evidence="5">15085-1641.00</strain>
        <tissue evidence="5">Whole body</tissue>
    </source>
</reference>
<dbReference type="Pfam" id="PF00337">
    <property type="entry name" value="Gal-bind_lectin"/>
    <property type="match status" value="2"/>
</dbReference>
<dbReference type="InterPro" id="IPR001079">
    <property type="entry name" value="Galectin_CRD"/>
</dbReference>
<dbReference type="PANTHER" id="PTHR11346:SF176">
    <property type="entry name" value="32 KDA BETA-GALACTOSIDE-BINDING LECTIN LEC-3"/>
    <property type="match status" value="1"/>
</dbReference>
<gene>
    <name evidence="5" type="primary">LOC111595992</name>
</gene>
<dbReference type="SMART" id="SM00908">
    <property type="entry name" value="Gal-bind_lectin"/>
    <property type="match status" value="2"/>
</dbReference>
<accession>A0A6J1LQ37</accession>
<name>A0A6J1LQ37_DROHY</name>
<evidence type="ECO:0000256" key="1">
    <source>
        <dbReference type="ARBA" id="ARBA00022734"/>
    </source>
</evidence>
<dbReference type="PANTHER" id="PTHR11346">
    <property type="entry name" value="GALECTIN"/>
    <property type="match status" value="1"/>
</dbReference>
<evidence type="ECO:0000259" key="3">
    <source>
        <dbReference type="PROSITE" id="PS51304"/>
    </source>
</evidence>
<dbReference type="SMART" id="SM00276">
    <property type="entry name" value="GLECT"/>
    <property type="match status" value="2"/>
</dbReference>
<dbReference type="AlphaFoldDB" id="A0A6J1LQ37"/>
<dbReference type="CDD" id="cd00070">
    <property type="entry name" value="GLECT"/>
    <property type="match status" value="2"/>
</dbReference>
<dbReference type="RefSeq" id="XP_023165757.2">
    <property type="nucleotide sequence ID" value="XM_023309989.2"/>
</dbReference>
<evidence type="ECO:0000313" key="5">
    <source>
        <dbReference type="RefSeq" id="XP_023165757.2"/>
    </source>
</evidence>
<dbReference type="KEGG" id="dhe:111595992"/>
<evidence type="ECO:0000256" key="2">
    <source>
        <dbReference type="RuleBase" id="RU102079"/>
    </source>
</evidence>
<sequence>MNVYTGARSIALRRDLDALSVFYEERSAANPKKLFMLKNTARPGLSFLIHGLILSDCEHFVIDFMSKMTRPKSKKRDTVLEIGARLPQNYITRNSRLMGKWGPEENSSNLPFQLKRGKTFWMQVLLTDDSFFISVNGFHFATYRYRMPYKWITGVDVRGDVADIVIDIFHVTEYPVRVSLSLANELPFIRDTSKEMLLHSSLHVSNKLRFIDNPIPIVEAAPVSTPDLIIPYYGRMQQNEKLTDGRMMRIEGRVRLMPQTFCVTLQCGQNIWPPPNASLSFSPNFIRGSRTKVGKAIITRSAFINGKEINREVSRLSTHLGPGKAFVLIIACRKNCYELYVNSNSILTFKHQMNPADIDMVNIRGDVKLWNVVIEVGTLPSRLRPRSIHSVASKK</sequence>
<dbReference type="OrthoDB" id="6251307at2759"/>
<proteinExistence type="predicted"/>
<dbReference type="Gene3D" id="2.60.120.200">
    <property type="match status" value="2"/>
</dbReference>
<dbReference type="GeneID" id="111595992"/>
<dbReference type="GO" id="GO:0030246">
    <property type="term" value="F:carbohydrate binding"/>
    <property type="evidence" value="ECO:0007669"/>
    <property type="project" value="UniProtKB-UniRule"/>
</dbReference>
<dbReference type="InterPro" id="IPR044156">
    <property type="entry name" value="Galectin-like"/>
</dbReference>
<feature type="domain" description="Galectin" evidence="3">
    <location>
        <begin position="234"/>
        <end position="375"/>
    </location>
</feature>